<evidence type="ECO:0000256" key="1">
    <source>
        <dbReference type="ARBA" id="ARBA00001946"/>
    </source>
</evidence>
<evidence type="ECO:0000256" key="18">
    <source>
        <dbReference type="ARBA" id="ARBA00068838"/>
    </source>
</evidence>
<evidence type="ECO:0000259" key="23">
    <source>
        <dbReference type="SMART" id="SM00090"/>
    </source>
</evidence>
<comment type="cofactor">
    <cofactor evidence="1 21">
        <name>Mg(2+)</name>
        <dbReference type="ChEBI" id="CHEBI:18420"/>
    </cofactor>
</comment>
<feature type="binding site" evidence="20">
    <location>
        <position position="100"/>
    </location>
    <ligand>
        <name>ATP</name>
        <dbReference type="ChEBI" id="CHEBI:30616"/>
    </ligand>
</feature>
<comment type="caution">
    <text evidence="24">The sequence shown here is derived from an EMBL/GenBank/DDBJ whole genome shotgun (WGS) entry which is preliminary data.</text>
</comment>
<keyword evidence="9" id="KW-0808">Transferase</keyword>
<dbReference type="GO" id="GO:0042254">
    <property type="term" value="P:ribosome biogenesis"/>
    <property type="evidence" value="ECO:0007669"/>
    <property type="project" value="UniProtKB-KW"/>
</dbReference>
<name>A0AAV8UV68_9RHOD</name>
<evidence type="ECO:0000256" key="2">
    <source>
        <dbReference type="ARBA" id="ARBA00004496"/>
    </source>
</evidence>
<evidence type="ECO:0000256" key="7">
    <source>
        <dbReference type="ARBA" id="ARBA00022517"/>
    </source>
</evidence>
<evidence type="ECO:0000256" key="4">
    <source>
        <dbReference type="ARBA" id="ARBA00012513"/>
    </source>
</evidence>
<evidence type="ECO:0000256" key="3">
    <source>
        <dbReference type="ARBA" id="ARBA00009196"/>
    </source>
</evidence>
<evidence type="ECO:0000256" key="19">
    <source>
        <dbReference type="PIRSR" id="PIRSR038147-1"/>
    </source>
</evidence>
<keyword evidence="15" id="KW-0460">Magnesium</keyword>
<evidence type="ECO:0000256" key="22">
    <source>
        <dbReference type="SAM" id="MobiDB-lite"/>
    </source>
</evidence>
<dbReference type="InterPro" id="IPR051272">
    <property type="entry name" value="RIO-type_Ser/Thr_kinase"/>
</dbReference>
<feature type="compositionally biased region" description="Basic and acidic residues" evidence="22">
    <location>
        <begin position="397"/>
        <end position="420"/>
    </location>
</feature>
<keyword evidence="14 20" id="KW-0067">ATP-binding</keyword>
<dbReference type="InterPro" id="IPR000687">
    <property type="entry name" value="RIO_kinase"/>
</dbReference>
<dbReference type="Pfam" id="PF01163">
    <property type="entry name" value="RIO1"/>
    <property type="match status" value="1"/>
</dbReference>
<dbReference type="InterPro" id="IPR017407">
    <property type="entry name" value="Ser/Thr_kinase_Rio1"/>
</dbReference>
<evidence type="ECO:0000256" key="17">
    <source>
        <dbReference type="ARBA" id="ARBA00048679"/>
    </source>
</evidence>
<reference evidence="24 25" key="1">
    <citation type="journal article" date="2023" name="Nat. Commun.">
        <title>Origin of minicircular mitochondrial genomes in red algae.</title>
        <authorList>
            <person name="Lee Y."/>
            <person name="Cho C.H."/>
            <person name="Lee Y.M."/>
            <person name="Park S.I."/>
            <person name="Yang J.H."/>
            <person name="West J.A."/>
            <person name="Bhattacharya D."/>
            <person name="Yoon H.S."/>
        </authorList>
    </citation>
    <scope>NUCLEOTIDE SEQUENCE [LARGE SCALE GENOMIC DNA]</scope>
    <source>
        <strain evidence="24 25">CCMP1338</strain>
        <tissue evidence="24">Whole cell</tissue>
    </source>
</reference>
<dbReference type="EC" id="2.7.11.1" evidence="4"/>
<evidence type="ECO:0000313" key="25">
    <source>
        <dbReference type="Proteomes" id="UP001157974"/>
    </source>
</evidence>
<protein>
    <recommendedName>
        <fullName evidence="5">Serine/threonine-protein kinase RIO1</fullName>
        <ecNumber evidence="4">2.7.11.1</ecNumber>
    </recommendedName>
    <alternativeName>
        <fullName evidence="18">Serine/threonine-protein kinase rio1</fullName>
    </alternativeName>
</protein>
<keyword evidence="7" id="KW-0690">Ribosome biogenesis</keyword>
<evidence type="ECO:0000256" key="8">
    <source>
        <dbReference type="ARBA" id="ARBA00022527"/>
    </source>
</evidence>
<feature type="compositionally biased region" description="Acidic residues" evidence="22">
    <location>
        <begin position="378"/>
        <end position="395"/>
    </location>
</feature>
<evidence type="ECO:0000256" key="15">
    <source>
        <dbReference type="ARBA" id="ARBA00022842"/>
    </source>
</evidence>
<evidence type="ECO:0000256" key="13">
    <source>
        <dbReference type="ARBA" id="ARBA00022801"/>
    </source>
</evidence>
<keyword evidence="8" id="KW-0723">Serine/threonine-protein kinase</keyword>
<organism evidence="24 25">
    <name type="scientific">Rhodosorus marinus</name>
    <dbReference type="NCBI Taxonomy" id="101924"/>
    <lineage>
        <taxon>Eukaryota</taxon>
        <taxon>Rhodophyta</taxon>
        <taxon>Stylonematophyceae</taxon>
        <taxon>Stylonematales</taxon>
        <taxon>Stylonemataceae</taxon>
        <taxon>Rhodosorus</taxon>
    </lineage>
</organism>
<feature type="binding site" evidence="21">
    <location>
        <position position="221"/>
    </location>
    <ligand>
        <name>Mg(2+)</name>
        <dbReference type="ChEBI" id="CHEBI:18420"/>
    </ligand>
</feature>
<comment type="subcellular location">
    <subcellularLocation>
        <location evidence="2">Cytoplasm</location>
    </subcellularLocation>
</comment>
<feature type="active site" description="4-aspartylphosphate intermediate" evidence="19">
    <location>
        <position position="233"/>
    </location>
</feature>
<feature type="binding site" evidence="21">
    <location>
        <position position="233"/>
    </location>
    <ligand>
        <name>Mg(2+)</name>
        <dbReference type="ChEBI" id="CHEBI:18420"/>
    </ligand>
</feature>
<feature type="binding site" evidence="20">
    <location>
        <position position="170"/>
    </location>
    <ligand>
        <name>ATP</name>
        <dbReference type="ChEBI" id="CHEBI:30616"/>
    </ligand>
</feature>
<comment type="similarity">
    <text evidence="3">Belongs to the protein kinase superfamily. RIO-type Ser/Thr kinase family.</text>
</comment>
<dbReference type="GO" id="GO:0005524">
    <property type="term" value="F:ATP binding"/>
    <property type="evidence" value="ECO:0007669"/>
    <property type="project" value="UniProtKB-KW"/>
</dbReference>
<feature type="region of interest" description="Disordered" evidence="22">
    <location>
        <begin position="362"/>
        <end position="456"/>
    </location>
</feature>
<dbReference type="PROSITE" id="PS01245">
    <property type="entry name" value="RIO1"/>
    <property type="match status" value="1"/>
</dbReference>
<dbReference type="InterPro" id="IPR011009">
    <property type="entry name" value="Kinase-like_dom_sf"/>
</dbReference>
<feature type="compositionally biased region" description="Basic residues" evidence="22">
    <location>
        <begin position="434"/>
        <end position="456"/>
    </location>
</feature>
<evidence type="ECO:0000256" key="9">
    <source>
        <dbReference type="ARBA" id="ARBA00022679"/>
    </source>
</evidence>
<dbReference type="Proteomes" id="UP001157974">
    <property type="component" value="Unassembled WGS sequence"/>
</dbReference>
<evidence type="ECO:0000256" key="21">
    <source>
        <dbReference type="PIRSR" id="PIRSR038147-3"/>
    </source>
</evidence>
<evidence type="ECO:0000256" key="14">
    <source>
        <dbReference type="ARBA" id="ARBA00022840"/>
    </source>
</evidence>
<keyword evidence="13" id="KW-0378">Hydrolase</keyword>
<evidence type="ECO:0000256" key="12">
    <source>
        <dbReference type="ARBA" id="ARBA00022777"/>
    </source>
</evidence>
<dbReference type="GO" id="GO:0016787">
    <property type="term" value="F:hydrolase activity"/>
    <property type="evidence" value="ECO:0007669"/>
    <property type="project" value="UniProtKB-KW"/>
</dbReference>
<dbReference type="SMART" id="SM00090">
    <property type="entry name" value="RIO"/>
    <property type="match status" value="1"/>
</dbReference>
<evidence type="ECO:0000256" key="6">
    <source>
        <dbReference type="ARBA" id="ARBA00022490"/>
    </source>
</evidence>
<comment type="catalytic activity">
    <reaction evidence="16">
        <text>L-threonyl-[protein] + ATP = O-phospho-L-threonyl-[protein] + ADP + H(+)</text>
        <dbReference type="Rhea" id="RHEA:46608"/>
        <dbReference type="Rhea" id="RHEA-COMP:11060"/>
        <dbReference type="Rhea" id="RHEA-COMP:11605"/>
        <dbReference type="ChEBI" id="CHEBI:15378"/>
        <dbReference type="ChEBI" id="CHEBI:30013"/>
        <dbReference type="ChEBI" id="CHEBI:30616"/>
        <dbReference type="ChEBI" id="CHEBI:61977"/>
        <dbReference type="ChEBI" id="CHEBI:456216"/>
        <dbReference type="EC" id="2.7.11.1"/>
    </reaction>
</comment>
<keyword evidence="25" id="KW-1185">Reference proteome</keyword>
<evidence type="ECO:0000256" key="20">
    <source>
        <dbReference type="PIRSR" id="PIRSR038147-2"/>
    </source>
</evidence>
<evidence type="ECO:0000256" key="10">
    <source>
        <dbReference type="ARBA" id="ARBA00022723"/>
    </source>
</evidence>
<dbReference type="EMBL" id="JAMWBK010000003">
    <property type="protein sequence ID" value="KAJ8906470.1"/>
    <property type="molecule type" value="Genomic_DNA"/>
</dbReference>
<dbReference type="Gene3D" id="3.30.200.20">
    <property type="entry name" value="Phosphorylase Kinase, domain 1"/>
    <property type="match status" value="1"/>
</dbReference>
<dbReference type="GO" id="GO:0046872">
    <property type="term" value="F:metal ion binding"/>
    <property type="evidence" value="ECO:0007669"/>
    <property type="project" value="UniProtKB-KW"/>
</dbReference>
<proteinExistence type="inferred from homology"/>
<evidence type="ECO:0000256" key="16">
    <source>
        <dbReference type="ARBA" id="ARBA00047899"/>
    </source>
</evidence>
<feature type="active site" description="Proton acceptor" evidence="19">
    <location>
        <position position="216"/>
    </location>
</feature>
<dbReference type="FunFam" id="3.30.200.20:FF:000148">
    <property type="entry name" value="Serine/threonine-protein kinase RIO1"/>
    <property type="match status" value="1"/>
</dbReference>
<dbReference type="CDD" id="cd05147">
    <property type="entry name" value="RIO1_euk"/>
    <property type="match status" value="1"/>
</dbReference>
<dbReference type="InterPro" id="IPR018935">
    <property type="entry name" value="RIO_kinase_CS"/>
</dbReference>
<evidence type="ECO:0000313" key="24">
    <source>
        <dbReference type="EMBL" id="KAJ8906470.1"/>
    </source>
</evidence>
<feature type="domain" description="RIO kinase" evidence="23">
    <location>
        <begin position="43"/>
        <end position="279"/>
    </location>
</feature>
<dbReference type="InterPro" id="IPR018934">
    <property type="entry name" value="RIO_dom"/>
</dbReference>
<dbReference type="PIRSF" id="PIRSF038147">
    <property type="entry name" value="Ser/Thr_PK_RIO1"/>
    <property type="match status" value="1"/>
</dbReference>
<keyword evidence="11 20" id="KW-0547">Nucleotide-binding</keyword>
<evidence type="ECO:0000256" key="5">
    <source>
        <dbReference type="ARBA" id="ARBA00016038"/>
    </source>
</evidence>
<sequence>MELESFKELKIESDESKEKAATSGLSYDDLEVISRKSRVKTKDKMDRATNEQVLDPKTRMILFKMLSRGNLKELNGCVSTGKEANVYSAIAGDGSPAAVKVYKTSILVFKDRDKYVSGEFRFRRGYNKHNPREMVRVWAEKEFRNLSRLRAAGILSPEPVFLDRHVLVMSFFGTDGWACPRLKDAKVSTRKLAEMYVSCAVIMRQMFHIANLVHGDLSEYNLLVEGSKLVVIDVSQSVEHDHPYALDFLRRDCFNVNAFFNRKGVQVLKVKVFFEYITSLAGSQEVDSYEQVVQDLLSKEENQWKESEEEEEATDEAVFLNTPIPRTLHHVEDIEQDLQLMKEGGGESLLYRKIVGIAGAEEDESTHSFGSLPSPSKEEEEGGEVSDAESSEGSDLEGSRSEGKVEEGNGDESAKLELSRKERKKKVKEEQREKRKTKVPKKVKKRRQVLARRNKG</sequence>
<dbReference type="SUPFAM" id="SSF56112">
    <property type="entry name" value="Protein kinase-like (PK-like)"/>
    <property type="match status" value="1"/>
</dbReference>
<feature type="region of interest" description="Disordered" evidence="22">
    <location>
        <begin position="1"/>
        <end position="24"/>
    </location>
</feature>
<gene>
    <name evidence="24" type="ORF">NDN08_002963</name>
</gene>
<keyword evidence="12" id="KW-0418">Kinase</keyword>
<evidence type="ECO:0000256" key="11">
    <source>
        <dbReference type="ARBA" id="ARBA00022741"/>
    </source>
</evidence>
<dbReference type="Gene3D" id="1.10.510.10">
    <property type="entry name" value="Transferase(Phosphotransferase) domain 1"/>
    <property type="match status" value="1"/>
</dbReference>
<comment type="catalytic activity">
    <reaction evidence="17">
        <text>L-seryl-[protein] + ATP = O-phospho-L-seryl-[protein] + ADP + H(+)</text>
        <dbReference type="Rhea" id="RHEA:17989"/>
        <dbReference type="Rhea" id="RHEA-COMP:9863"/>
        <dbReference type="Rhea" id="RHEA-COMP:11604"/>
        <dbReference type="ChEBI" id="CHEBI:15378"/>
        <dbReference type="ChEBI" id="CHEBI:29999"/>
        <dbReference type="ChEBI" id="CHEBI:30616"/>
        <dbReference type="ChEBI" id="CHEBI:83421"/>
        <dbReference type="ChEBI" id="CHEBI:456216"/>
        <dbReference type="EC" id="2.7.11.1"/>
    </reaction>
</comment>
<dbReference type="AlphaFoldDB" id="A0AAV8UV68"/>
<dbReference type="GO" id="GO:0004674">
    <property type="term" value="F:protein serine/threonine kinase activity"/>
    <property type="evidence" value="ECO:0007669"/>
    <property type="project" value="UniProtKB-KW"/>
</dbReference>
<keyword evidence="10" id="KW-0479">Metal-binding</keyword>
<accession>A0AAV8UV68</accession>
<keyword evidence="6" id="KW-0963">Cytoplasm</keyword>
<dbReference type="PANTHER" id="PTHR45723">
    <property type="entry name" value="SERINE/THREONINE-PROTEIN KINASE RIO1"/>
    <property type="match status" value="1"/>
</dbReference>
<dbReference type="GO" id="GO:0005737">
    <property type="term" value="C:cytoplasm"/>
    <property type="evidence" value="ECO:0007669"/>
    <property type="project" value="UniProtKB-SubCell"/>
</dbReference>
<feature type="compositionally biased region" description="Basic and acidic residues" evidence="22">
    <location>
        <begin position="1"/>
        <end position="20"/>
    </location>
</feature>